<keyword evidence="5" id="KW-0653">Protein transport</keyword>
<dbReference type="Pfam" id="PF05008">
    <property type="entry name" value="V-SNARE"/>
    <property type="match status" value="1"/>
</dbReference>
<dbReference type="CDD" id="cd15862">
    <property type="entry name" value="SNARE_Vti1"/>
    <property type="match status" value="1"/>
</dbReference>
<dbReference type="GO" id="GO:0005789">
    <property type="term" value="C:endoplasmic reticulum membrane"/>
    <property type="evidence" value="ECO:0007669"/>
    <property type="project" value="TreeGrafter"/>
</dbReference>
<dbReference type="PANTHER" id="PTHR21230">
    <property type="entry name" value="VESICLE TRANSPORT V-SNARE PROTEIN VTI1-RELATED"/>
    <property type="match status" value="1"/>
</dbReference>
<dbReference type="GO" id="GO:0006886">
    <property type="term" value="P:intracellular protein transport"/>
    <property type="evidence" value="ECO:0007669"/>
    <property type="project" value="InterPro"/>
</dbReference>
<dbReference type="GO" id="GO:0012507">
    <property type="term" value="C:ER to Golgi transport vesicle membrane"/>
    <property type="evidence" value="ECO:0007669"/>
    <property type="project" value="TreeGrafter"/>
</dbReference>
<keyword evidence="4 9" id="KW-0812">Transmembrane</keyword>
<dbReference type="Proteomes" id="UP000693981">
    <property type="component" value="Unassembled WGS sequence"/>
</dbReference>
<feature type="transmembrane region" description="Helical" evidence="9">
    <location>
        <begin position="191"/>
        <end position="210"/>
    </location>
</feature>
<comment type="subcellular location">
    <subcellularLocation>
        <location evidence="1">Membrane</location>
        <topology evidence="1">Single-pass type IV membrane protein</topology>
    </subcellularLocation>
</comment>
<dbReference type="InterPro" id="IPR007705">
    <property type="entry name" value="Vesicle_trsprt_v-SNARE_N"/>
</dbReference>
<evidence type="ECO:0000256" key="7">
    <source>
        <dbReference type="ARBA" id="ARBA00023054"/>
    </source>
</evidence>
<evidence type="ECO:0000256" key="5">
    <source>
        <dbReference type="ARBA" id="ARBA00022927"/>
    </source>
</evidence>
<evidence type="ECO:0000259" key="10">
    <source>
        <dbReference type="Pfam" id="PF05008"/>
    </source>
</evidence>
<dbReference type="PANTHER" id="PTHR21230:SF26">
    <property type="entry name" value="VESICLE TRANSPORT THROUGH INTERACTION WITH T-SNARES HOMOLOG 1A"/>
    <property type="match status" value="1"/>
</dbReference>
<gene>
    <name evidence="11" type="primary">HEATR6_1</name>
    <name evidence="11" type="ORF">PHYBOEH_007917</name>
</gene>
<evidence type="ECO:0000313" key="11">
    <source>
        <dbReference type="EMBL" id="KAG7388264.1"/>
    </source>
</evidence>
<evidence type="ECO:0000256" key="3">
    <source>
        <dbReference type="ARBA" id="ARBA00022448"/>
    </source>
</evidence>
<accession>A0A8T1W7T4</accession>
<dbReference type="EMBL" id="JAGDFL010000449">
    <property type="protein sequence ID" value="KAG7388264.1"/>
    <property type="molecule type" value="Genomic_DNA"/>
</dbReference>
<dbReference type="OrthoDB" id="430637at2759"/>
<name>A0A8T1W7T4_9STRA</name>
<sequence length="238" mass="26869">MAVFDGYLEDFESAREEALKAVDEYAQCTNAGLREELVMTARNNVGEVERYLRILENEVKNGSSTADKRRMAEQVRQRRTQFTNLKSSLEKEILVGQARAGATVELSKDATTKEQMERCADRIDRTGRHLDEAQRTIAHTETIAENVANNLLQQRNQLEHTTVNVTQAQEDTEDAKKHIRTMMWKAFTSRILLVFVMLGLAAAIVVISYYKWYPKNKKDPLGVLHNSTSSANGSTTGS</sequence>
<comment type="similarity">
    <text evidence="2">Belongs to the VTI1 family.</text>
</comment>
<keyword evidence="3" id="KW-0813">Transport</keyword>
<dbReference type="GO" id="GO:0005484">
    <property type="term" value="F:SNAP receptor activity"/>
    <property type="evidence" value="ECO:0007669"/>
    <property type="project" value="TreeGrafter"/>
</dbReference>
<keyword evidence="7" id="KW-0175">Coiled coil</keyword>
<dbReference type="GO" id="GO:0000149">
    <property type="term" value="F:SNARE binding"/>
    <property type="evidence" value="ECO:0007669"/>
    <property type="project" value="TreeGrafter"/>
</dbReference>
<keyword evidence="6 9" id="KW-1133">Transmembrane helix</keyword>
<evidence type="ECO:0000256" key="9">
    <source>
        <dbReference type="SAM" id="Phobius"/>
    </source>
</evidence>
<keyword evidence="8 9" id="KW-0472">Membrane</keyword>
<dbReference type="GO" id="GO:0031902">
    <property type="term" value="C:late endosome membrane"/>
    <property type="evidence" value="ECO:0007669"/>
    <property type="project" value="TreeGrafter"/>
</dbReference>
<reference evidence="11" key="1">
    <citation type="submission" date="2021-02" db="EMBL/GenBank/DDBJ databases">
        <authorList>
            <person name="Palmer J.M."/>
        </authorList>
    </citation>
    <scope>NUCLEOTIDE SEQUENCE</scope>
    <source>
        <strain evidence="11">SCRP23</strain>
    </source>
</reference>
<evidence type="ECO:0000256" key="6">
    <source>
        <dbReference type="ARBA" id="ARBA00022989"/>
    </source>
</evidence>
<dbReference type="GO" id="GO:0031201">
    <property type="term" value="C:SNARE complex"/>
    <property type="evidence" value="ECO:0007669"/>
    <property type="project" value="TreeGrafter"/>
</dbReference>
<evidence type="ECO:0000256" key="8">
    <source>
        <dbReference type="ARBA" id="ARBA00023136"/>
    </source>
</evidence>
<dbReference type="GO" id="GO:0006906">
    <property type="term" value="P:vesicle fusion"/>
    <property type="evidence" value="ECO:0007669"/>
    <property type="project" value="TreeGrafter"/>
</dbReference>
<evidence type="ECO:0000313" key="12">
    <source>
        <dbReference type="Proteomes" id="UP000693981"/>
    </source>
</evidence>
<evidence type="ECO:0000256" key="1">
    <source>
        <dbReference type="ARBA" id="ARBA00004211"/>
    </source>
</evidence>
<keyword evidence="12" id="KW-1185">Reference proteome</keyword>
<evidence type="ECO:0000256" key="2">
    <source>
        <dbReference type="ARBA" id="ARBA00006108"/>
    </source>
</evidence>
<protein>
    <submittedName>
        <fullName evidence="11">HEAT repeat-containing protein 6</fullName>
    </submittedName>
</protein>
<organism evidence="11 12">
    <name type="scientific">Phytophthora boehmeriae</name>
    <dbReference type="NCBI Taxonomy" id="109152"/>
    <lineage>
        <taxon>Eukaryota</taxon>
        <taxon>Sar</taxon>
        <taxon>Stramenopiles</taxon>
        <taxon>Oomycota</taxon>
        <taxon>Peronosporomycetes</taxon>
        <taxon>Peronosporales</taxon>
        <taxon>Peronosporaceae</taxon>
        <taxon>Phytophthora</taxon>
    </lineage>
</organism>
<feature type="domain" description="Vesicle transport v-SNARE N-terminal" evidence="10">
    <location>
        <begin position="2"/>
        <end position="91"/>
    </location>
</feature>
<dbReference type="GO" id="GO:0005794">
    <property type="term" value="C:Golgi apparatus"/>
    <property type="evidence" value="ECO:0007669"/>
    <property type="project" value="TreeGrafter"/>
</dbReference>
<proteinExistence type="inferred from homology"/>
<dbReference type="FunFam" id="1.20.5.110:FF:000002">
    <property type="entry name" value="Vesicle transport through interaction with t-SNAREsB"/>
    <property type="match status" value="1"/>
</dbReference>
<evidence type="ECO:0000256" key="4">
    <source>
        <dbReference type="ARBA" id="ARBA00022692"/>
    </source>
</evidence>
<dbReference type="AlphaFoldDB" id="A0A8T1W7T4"/>
<comment type="caution">
    <text evidence="11">The sequence shown here is derived from an EMBL/GenBank/DDBJ whole genome shotgun (WGS) entry which is preliminary data.</text>
</comment>